<dbReference type="Gene3D" id="3.10.450.30">
    <property type="entry name" value="Microbial ribonucleases"/>
    <property type="match status" value="1"/>
</dbReference>
<dbReference type="GO" id="GO:0016787">
    <property type="term" value="F:hydrolase activity"/>
    <property type="evidence" value="ECO:0007669"/>
    <property type="project" value="UniProtKB-KW"/>
</dbReference>
<protein>
    <submittedName>
        <fullName evidence="3">Ribonuclease</fullName>
    </submittedName>
</protein>
<dbReference type="InterPro" id="IPR000026">
    <property type="entry name" value="N1-like"/>
</dbReference>
<dbReference type="RefSeq" id="WP_019595256.1">
    <property type="nucleotide sequence ID" value="NZ_FOVA01000054.1"/>
</dbReference>
<keyword evidence="1" id="KW-0540">Nuclease</keyword>
<gene>
    <name evidence="3" type="ORF">NCTC11460_00473</name>
</gene>
<organism evidence="3 4">
    <name type="scientific">Peptostreptococcus anaerobius</name>
    <dbReference type="NCBI Taxonomy" id="1261"/>
    <lineage>
        <taxon>Bacteria</taxon>
        <taxon>Bacillati</taxon>
        <taxon>Bacillota</taxon>
        <taxon>Clostridia</taxon>
        <taxon>Peptostreptococcales</taxon>
        <taxon>Peptostreptococcaceae</taxon>
        <taxon>Peptostreptococcus</taxon>
    </lineage>
</organism>
<keyword evidence="2" id="KW-0378">Hydrolase</keyword>
<dbReference type="InterPro" id="IPR016191">
    <property type="entry name" value="Ribonuclease/ribotoxin"/>
</dbReference>
<dbReference type="Pfam" id="PF00545">
    <property type="entry name" value="Ribonuclease"/>
    <property type="match status" value="1"/>
</dbReference>
<dbReference type="GO" id="GO:0004521">
    <property type="term" value="F:RNA endonuclease activity"/>
    <property type="evidence" value="ECO:0007669"/>
    <property type="project" value="InterPro"/>
</dbReference>
<sequence>MNTKVIMEKFRRAISYLMILLLVVTMATGCSQNLTDSQKSNVSSKEREVSQRGPKRIIFSNDGLIYYTGDHYKTFEKLYEEDE</sequence>
<proteinExistence type="predicted"/>
<name>A0A379CEE2_9FIRM</name>
<evidence type="ECO:0000313" key="4">
    <source>
        <dbReference type="Proteomes" id="UP000255101"/>
    </source>
</evidence>
<reference evidence="3 4" key="1">
    <citation type="submission" date="2018-06" db="EMBL/GenBank/DDBJ databases">
        <authorList>
            <consortium name="Pathogen Informatics"/>
            <person name="Doyle S."/>
        </authorList>
    </citation>
    <scope>NUCLEOTIDE SEQUENCE [LARGE SCALE GENOMIC DNA]</scope>
    <source>
        <strain evidence="3 4">NCTC11460</strain>
    </source>
</reference>
<evidence type="ECO:0000313" key="3">
    <source>
        <dbReference type="EMBL" id="SUB60568.1"/>
    </source>
</evidence>
<accession>A0A379CEE2</accession>
<dbReference type="AlphaFoldDB" id="A0A379CEE2"/>
<dbReference type="EMBL" id="UGTB01000004">
    <property type="protein sequence ID" value="SUB60568.1"/>
    <property type="molecule type" value="Genomic_DNA"/>
</dbReference>
<dbReference type="GO" id="GO:0003723">
    <property type="term" value="F:RNA binding"/>
    <property type="evidence" value="ECO:0007669"/>
    <property type="project" value="InterPro"/>
</dbReference>
<dbReference type="SUPFAM" id="SSF53933">
    <property type="entry name" value="Microbial ribonucleases"/>
    <property type="match status" value="1"/>
</dbReference>
<evidence type="ECO:0000256" key="1">
    <source>
        <dbReference type="ARBA" id="ARBA00022722"/>
    </source>
</evidence>
<dbReference type="PROSITE" id="PS51257">
    <property type="entry name" value="PROKAR_LIPOPROTEIN"/>
    <property type="match status" value="1"/>
</dbReference>
<evidence type="ECO:0000256" key="2">
    <source>
        <dbReference type="ARBA" id="ARBA00022801"/>
    </source>
</evidence>
<dbReference type="Proteomes" id="UP000255101">
    <property type="component" value="Unassembled WGS sequence"/>
</dbReference>